<dbReference type="Proteomes" id="UP001165082">
    <property type="component" value="Unassembled WGS sequence"/>
</dbReference>
<dbReference type="CDD" id="cd09487">
    <property type="entry name" value="SAM_superfamily"/>
    <property type="match status" value="1"/>
</dbReference>
<accession>A0A9W7DTB0</accession>
<gene>
    <name evidence="2" type="ORF">TrRE_jg2796</name>
</gene>
<dbReference type="SUPFAM" id="SSF47769">
    <property type="entry name" value="SAM/Pointed domain"/>
    <property type="match status" value="1"/>
</dbReference>
<proteinExistence type="predicted"/>
<dbReference type="Gene3D" id="1.10.150.50">
    <property type="entry name" value="Transcription Factor, Ets-1"/>
    <property type="match status" value="1"/>
</dbReference>
<keyword evidence="3" id="KW-1185">Reference proteome</keyword>
<dbReference type="Pfam" id="PF13911">
    <property type="entry name" value="AhpC-TSA_2"/>
    <property type="match status" value="1"/>
</dbReference>
<organism evidence="2 3">
    <name type="scientific">Triparma retinervis</name>
    <dbReference type="NCBI Taxonomy" id="2557542"/>
    <lineage>
        <taxon>Eukaryota</taxon>
        <taxon>Sar</taxon>
        <taxon>Stramenopiles</taxon>
        <taxon>Ochrophyta</taxon>
        <taxon>Bolidophyceae</taxon>
        <taxon>Parmales</taxon>
        <taxon>Triparmaceae</taxon>
        <taxon>Triparma</taxon>
    </lineage>
</organism>
<comment type="caution">
    <text evidence="2">The sequence shown here is derived from an EMBL/GenBank/DDBJ whole genome shotgun (WGS) entry which is preliminary data.</text>
</comment>
<dbReference type="Pfam" id="PF00536">
    <property type="entry name" value="SAM_1"/>
    <property type="match status" value="1"/>
</dbReference>
<dbReference type="AlphaFoldDB" id="A0A9W7DTB0"/>
<dbReference type="InterPro" id="IPR013761">
    <property type="entry name" value="SAM/pointed_sf"/>
</dbReference>
<dbReference type="EMBL" id="BRXZ01000656">
    <property type="protein sequence ID" value="GMH49978.1"/>
    <property type="molecule type" value="Genomic_DNA"/>
</dbReference>
<dbReference type="PROSITE" id="PS50105">
    <property type="entry name" value="SAM_DOMAIN"/>
    <property type="match status" value="1"/>
</dbReference>
<dbReference type="OrthoDB" id="539213at2759"/>
<reference evidence="2" key="1">
    <citation type="submission" date="2022-07" db="EMBL/GenBank/DDBJ databases">
        <title>Genome analysis of Parmales, a sister group of diatoms, reveals the evolutionary specialization of diatoms from phago-mixotrophs to photoautotrophs.</title>
        <authorList>
            <person name="Ban H."/>
            <person name="Sato S."/>
            <person name="Yoshikawa S."/>
            <person name="Kazumasa Y."/>
            <person name="Nakamura Y."/>
            <person name="Ichinomiya M."/>
            <person name="Saitoh K."/>
            <person name="Sato N."/>
            <person name="Blanc-Mathieu R."/>
            <person name="Endo H."/>
            <person name="Kuwata A."/>
            <person name="Ogata H."/>
        </authorList>
    </citation>
    <scope>NUCLEOTIDE SEQUENCE</scope>
</reference>
<dbReference type="InterPro" id="IPR032801">
    <property type="entry name" value="PXL2A/B/C"/>
</dbReference>
<feature type="domain" description="SAM" evidence="1">
    <location>
        <begin position="13"/>
        <end position="76"/>
    </location>
</feature>
<evidence type="ECO:0000313" key="3">
    <source>
        <dbReference type="Proteomes" id="UP001165082"/>
    </source>
</evidence>
<name>A0A9W7DTB0_9STRA</name>
<dbReference type="InterPro" id="IPR001660">
    <property type="entry name" value="SAM"/>
</dbReference>
<dbReference type="SMART" id="SM00454">
    <property type="entry name" value="SAM"/>
    <property type="match status" value="1"/>
</dbReference>
<sequence>MTKAFARAAQTDWSEYDVADFMCEIGMQHIAHAMVNHRIRGLVLPYLTPEELHDMGLIAIGDRKTFFLATEFVLKLEAEPKHDLTIVKKKVKQGQSPLSPSPPPSLLLDTPLVPIDKPTGLPPQNFTQPTNLKTVLSHSRPTVIFVFDVIAVVKEHSKKPPDKLGLAEFGTTYFPFPVFLDVVKNFYSYLGNRSLAAQRPSTYNPFKLFARTSKMFQRLRSKGVKGNFKGEGLLQGGVVVLDSRGGVEYIYYERTFSALPVEEIRGAMDRVLRRER</sequence>
<protein>
    <recommendedName>
        <fullName evidence="1">SAM domain-containing protein</fullName>
    </recommendedName>
</protein>
<evidence type="ECO:0000259" key="1">
    <source>
        <dbReference type="PROSITE" id="PS50105"/>
    </source>
</evidence>
<evidence type="ECO:0000313" key="2">
    <source>
        <dbReference type="EMBL" id="GMH49978.1"/>
    </source>
</evidence>